<evidence type="ECO:0000256" key="3">
    <source>
        <dbReference type="ARBA" id="ARBA00022576"/>
    </source>
</evidence>
<dbReference type="eggNOG" id="COG0079">
    <property type="taxonomic scope" value="Bacteria"/>
</dbReference>
<accession>A0A081C608</accession>
<dbReference type="STRING" id="1499967.U27_07000"/>
<proteinExistence type="inferred from homology"/>
<evidence type="ECO:0000256" key="1">
    <source>
        <dbReference type="ARBA" id="ARBA00001933"/>
    </source>
</evidence>
<dbReference type="InterPro" id="IPR015424">
    <property type="entry name" value="PyrdxlP-dep_Trfase"/>
</dbReference>
<dbReference type="PANTHER" id="PTHR43643:SF3">
    <property type="entry name" value="HISTIDINOL-PHOSPHATE AMINOTRANSFERASE"/>
    <property type="match status" value="1"/>
</dbReference>
<evidence type="ECO:0000256" key="5">
    <source>
        <dbReference type="ARBA" id="ARBA00022898"/>
    </source>
</evidence>
<evidence type="ECO:0000313" key="8">
    <source>
        <dbReference type="EMBL" id="GAK60013.1"/>
    </source>
</evidence>
<dbReference type="Gene3D" id="3.40.640.10">
    <property type="entry name" value="Type I PLP-dependent aspartate aminotransferase-like (Major domain)"/>
    <property type="match status" value="1"/>
</dbReference>
<evidence type="ECO:0000256" key="4">
    <source>
        <dbReference type="ARBA" id="ARBA00022679"/>
    </source>
</evidence>
<dbReference type="InterPro" id="IPR005861">
    <property type="entry name" value="HisP_aminotrans"/>
</dbReference>
<dbReference type="PANTHER" id="PTHR43643">
    <property type="entry name" value="HISTIDINOL-PHOSPHATE AMINOTRANSFERASE 2"/>
    <property type="match status" value="1"/>
</dbReference>
<keyword evidence="6" id="KW-0368">Histidine biosynthesis</keyword>
<dbReference type="SUPFAM" id="SSF53383">
    <property type="entry name" value="PLP-dependent transferases"/>
    <property type="match status" value="1"/>
</dbReference>
<evidence type="ECO:0000313" key="9">
    <source>
        <dbReference type="Proteomes" id="UP000030661"/>
    </source>
</evidence>
<keyword evidence="3 6" id="KW-0032">Aminotransferase</keyword>
<dbReference type="Proteomes" id="UP000030661">
    <property type="component" value="Unassembled WGS sequence"/>
</dbReference>
<gene>
    <name evidence="6" type="primary">hisC</name>
    <name evidence="8" type="ORF">U27_07000</name>
</gene>
<dbReference type="InterPro" id="IPR015422">
    <property type="entry name" value="PyrdxlP-dep_Trfase_small"/>
</dbReference>
<comment type="subunit">
    <text evidence="2 6">Homodimer.</text>
</comment>
<dbReference type="HOGENOM" id="CLU_017584_3_3_0"/>
<dbReference type="InterPro" id="IPR015421">
    <property type="entry name" value="PyrdxlP-dep_Trfase_major"/>
</dbReference>
<sequence length="368" mass="40915">MDIQQLVPPHILEIASYQTGKPLEELQKEFGISEFLHFESNENPLGPSPIAVAAMQQAILQANRYPDGVSFALRKALAQKHDVTMAQVLVGSGLDEVISLLMRAFLTSADEIVLSQYSFIMYALNAQAIGVKRVIVPAQANYVHDLDAIAEAVTEKTKMIFLDNPNNPTGTMVNRAAFDAFLQRVPEHVIVVTDEAYDDYVEAEDFPQTLSYLKQGRWLALLKTFSKIYGLAGLRIGYCLAPEALIEVVNRIRPPYNVNLIAQAAALAALTDTEHVQRSREVNLQGKRYLYRAFEEIGLPYIPTQGNFILIDCQRDAATIAQKLLRSGVIVRPVKGYGLPQHLRITIGTQAQNERLVATLRQALQKSV</sequence>
<dbReference type="Gene3D" id="3.90.1150.10">
    <property type="entry name" value="Aspartate Aminotransferase, domain 1"/>
    <property type="match status" value="1"/>
</dbReference>
<dbReference type="HAMAP" id="MF_01023">
    <property type="entry name" value="HisC_aminotrans_2"/>
    <property type="match status" value="1"/>
</dbReference>
<evidence type="ECO:0000256" key="6">
    <source>
        <dbReference type="HAMAP-Rule" id="MF_01023"/>
    </source>
</evidence>
<name>A0A081C608_VECG1</name>
<feature type="domain" description="Aminotransferase class I/classII large" evidence="7">
    <location>
        <begin position="35"/>
        <end position="359"/>
    </location>
</feature>
<dbReference type="EC" id="2.6.1.9" evidence="6"/>
<organism evidence="8">
    <name type="scientific">Vecturithrix granuli</name>
    <dbReference type="NCBI Taxonomy" id="1499967"/>
    <lineage>
        <taxon>Bacteria</taxon>
        <taxon>Candidatus Moduliflexota</taxon>
        <taxon>Candidatus Vecturitrichia</taxon>
        <taxon>Candidatus Vecturitrichales</taxon>
        <taxon>Candidatus Vecturitrichaceae</taxon>
        <taxon>Candidatus Vecturithrix</taxon>
    </lineage>
</organism>
<keyword evidence="4 6" id="KW-0808">Transferase</keyword>
<dbReference type="GO" id="GO:0004400">
    <property type="term" value="F:histidinol-phosphate transaminase activity"/>
    <property type="evidence" value="ECO:0007669"/>
    <property type="project" value="UniProtKB-UniRule"/>
</dbReference>
<reference evidence="8" key="1">
    <citation type="journal article" date="2015" name="PeerJ">
        <title>First genomic representation of candidate bacterial phylum KSB3 points to enhanced environmental sensing as a trigger of wastewater bulking.</title>
        <authorList>
            <person name="Sekiguchi Y."/>
            <person name="Ohashi A."/>
            <person name="Parks D.H."/>
            <person name="Yamauchi T."/>
            <person name="Tyson G.W."/>
            <person name="Hugenholtz P."/>
        </authorList>
    </citation>
    <scope>NUCLEOTIDE SEQUENCE [LARGE SCALE GENOMIC DNA]</scope>
</reference>
<evidence type="ECO:0000256" key="2">
    <source>
        <dbReference type="ARBA" id="ARBA00011738"/>
    </source>
</evidence>
<dbReference type="InterPro" id="IPR050106">
    <property type="entry name" value="HistidinolP_aminotransfase"/>
</dbReference>
<dbReference type="Pfam" id="PF00155">
    <property type="entry name" value="Aminotran_1_2"/>
    <property type="match status" value="1"/>
</dbReference>
<keyword evidence="5 6" id="KW-0663">Pyridoxal phosphate</keyword>
<dbReference type="AlphaFoldDB" id="A0A081C608"/>
<dbReference type="CDD" id="cd00609">
    <property type="entry name" value="AAT_like"/>
    <property type="match status" value="1"/>
</dbReference>
<dbReference type="UniPathway" id="UPA00031">
    <property type="reaction ID" value="UER00012"/>
</dbReference>
<keyword evidence="9" id="KW-1185">Reference proteome</keyword>
<comment type="pathway">
    <text evidence="6">Amino-acid biosynthesis; L-histidine biosynthesis; L-histidine from 5-phospho-alpha-D-ribose 1-diphosphate: step 7/9.</text>
</comment>
<protein>
    <recommendedName>
        <fullName evidence="6">Histidinol-phosphate aminotransferase</fullName>
        <ecNumber evidence="6">2.6.1.9</ecNumber>
    </recommendedName>
    <alternativeName>
        <fullName evidence="6">Imidazole acetol-phosphate transaminase</fullName>
    </alternativeName>
</protein>
<comment type="catalytic activity">
    <reaction evidence="6">
        <text>L-histidinol phosphate + 2-oxoglutarate = 3-(imidazol-4-yl)-2-oxopropyl phosphate + L-glutamate</text>
        <dbReference type="Rhea" id="RHEA:23744"/>
        <dbReference type="ChEBI" id="CHEBI:16810"/>
        <dbReference type="ChEBI" id="CHEBI:29985"/>
        <dbReference type="ChEBI" id="CHEBI:57766"/>
        <dbReference type="ChEBI" id="CHEBI:57980"/>
        <dbReference type="EC" id="2.6.1.9"/>
    </reaction>
</comment>
<dbReference type="GO" id="GO:0000105">
    <property type="term" value="P:L-histidine biosynthetic process"/>
    <property type="evidence" value="ECO:0007669"/>
    <property type="project" value="UniProtKB-UniRule"/>
</dbReference>
<dbReference type="GO" id="GO:0030170">
    <property type="term" value="F:pyridoxal phosphate binding"/>
    <property type="evidence" value="ECO:0007669"/>
    <property type="project" value="InterPro"/>
</dbReference>
<keyword evidence="6" id="KW-0028">Amino-acid biosynthesis</keyword>
<dbReference type="EMBL" id="DF820471">
    <property type="protein sequence ID" value="GAK60013.1"/>
    <property type="molecule type" value="Genomic_DNA"/>
</dbReference>
<comment type="similarity">
    <text evidence="6">Belongs to the class-II pyridoxal-phosphate-dependent aminotransferase family. Histidinol-phosphate aminotransferase subfamily.</text>
</comment>
<dbReference type="NCBIfam" id="TIGR01141">
    <property type="entry name" value="hisC"/>
    <property type="match status" value="1"/>
</dbReference>
<evidence type="ECO:0000259" key="7">
    <source>
        <dbReference type="Pfam" id="PF00155"/>
    </source>
</evidence>
<dbReference type="InterPro" id="IPR004839">
    <property type="entry name" value="Aminotransferase_I/II_large"/>
</dbReference>
<feature type="modified residue" description="N6-(pyridoxal phosphate)lysine" evidence="6">
    <location>
        <position position="227"/>
    </location>
</feature>
<comment type="cofactor">
    <cofactor evidence="1 6">
        <name>pyridoxal 5'-phosphate</name>
        <dbReference type="ChEBI" id="CHEBI:597326"/>
    </cofactor>
</comment>